<evidence type="ECO:0000256" key="5">
    <source>
        <dbReference type="ARBA" id="ARBA00022989"/>
    </source>
</evidence>
<keyword evidence="5 7" id="KW-1133">Transmembrane helix</keyword>
<evidence type="ECO:0000256" key="3">
    <source>
        <dbReference type="ARBA" id="ARBA00022519"/>
    </source>
</evidence>
<feature type="transmembrane region" description="Helical" evidence="7">
    <location>
        <begin position="91"/>
        <end position="116"/>
    </location>
</feature>
<feature type="transmembrane region" description="Helical" evidence="7">
    <location>
        <begin position="47"/>
        <end position="71"/>
    </location>
</feature>
<evidence type="ECO:0000256" key="7">
    <source>
        <dbReference type="SAM" id="Phobius"/>
    </source>
</evidence>
<evidence type="ECO:0008006" key="10">
    <source>
        <dbReference type="Google" id="ProtNLM"/>
    </source>
</evidence>
<name>A0ABQ0MRY2_9GAMM</name>
<accession>A0ABQ0MRY2</accession>
<protein>
    <recommendedName>
        <fullName evidence="10">Paraquat-inducible protein A</fullName>
    </recommendedName>
</protein>
<keyword evidence="3" id="KW-0997">Cell inner membrane</keyword>
<dbReference type="Pfam" id="PF04403">
    <property type="entry name" value="PqiA"/>
    <property type="match status" value="1"/>
</dbReference>
<comment type="subcellular location">
    <subcellularLocation>
        <location evidence="1">Cell inner membrane</location>
    </subcellularLocation>
</comment>
<keyword evidence="4 7" id="KW-0812">Transmembrane</keyword>
<evidence type="ECO:0000256" key="6">
    <source>
        <dbReference type="ARBA" id="ARBA00023136"/>
    </source>
</evidence>
<dbReference type="PANTHER" id="PTHR30462:SF3">
    <property type="entry name" value="INTERMEMBRANE TRANSPORT PROTEIN PQIA"/>
    <property type="match status" value="1"/>
</dbReference>
<feature type="transmembrane region" description="Helical" evidence="7">
    <location>
        <begin position="163"/>
        <end position="187"/>
    </location>
</feature>
<gene>
    <name evidence="8" type="ORF">MTCD1_00713</name>
</gene>
<dbReference type="Proteomes" id="UP000197068">
    <property type="component" value="Unassembled WGS sequence"/>
</dbReference>
<proteinExistence type="predicted"/>
<dbReference type="InterPro" id="IPR007498">
    <property type="entry name" value="PqiA-like"/>
</dbReference>
<keyword evidence="6 7" id="KW-0472">Membrane</keyword>
<evidence type="ECO:0000313" key="9">
    <source>
        <dbReference type="Proteomes" id="UP000197068"/>
    </source>
</evidence>
<dbReference type="InterPro" id="IPR051800">
    <property type="entry name" value="PqiA-PqiB_transport"/>
</dbReference>
<evidence type="ECO:0000256" key="1">
    <source>
        <dbReference type="ARBA" id="ARBA00004533"/>
    </source>
</evidence>
<dbReference type="PANTHER" id="PTHR30462">
    <property type="entry name" value="INTERMEMBRANE TRANSPORT PROTEIN PQIB-RELATED"/>
    <property type="match status" value="1"/>
</dbReference>
<organism evidence="8 9">
    <name type="scientific">Colwellia marinimaniae</name>
    <dbReference type="NCBI Taxonomy" id="1513592"/>
    <lineage>
        <taxon>Bacteria</taxon>
        <taxon>Pseudomonadati</taxon>
        <taxon>Pseudomonadota</taxon>
        <taxon>Gammaproteobacteria</taxon>
        <taxon>Alteromonadales</taxon>
        <taxon>Colwelliaceae</taxon>
        <taxon>Colwellia</taxon>
    </lineage>
</organism>
<reference evidence="8 9" key="1">
    <citation type="submission" date="2017-06" db="EMBL/GenBank/DDBJ databases">
        <title>Whole Genome Sequences of Colwellia marinimaniae MTCD1.</title>
        <authorList>
            <person name="Kusumoto H."/>
            <person name="Inoue M."/>
            <person name="Tanikawa K."/>
            <person name="Maeji H."/>
            <person name="Cameron J.H."/>
            <person name="Bartlett D.H."/>
        </authorList>
    </citation>
    <scope>NUCLEOTIDE SEQUENCE [LARGE SCALE GENOMIC DNA]</scope>
    <source>
        <strain evidence="8 9">MTCD1</strain>
    </source>
</reference>
<feature type="transmembrane region" description="Helical" evidence="7">
    <location>
        <begin position="137"/>
        <end position="157"/>
    </location>
</feature>
<keyword evidence="2" id="KW-1003">Cell membrane</keyword>
<comment type="caution">
    <text evidence="8">The sequence shown here is derived from an EMBL/GenBank/DDBJ whole genome shotgun (WGS) entry which is preliminary data.</text>
</comment>
<dbReference type="EMBL" id="BDQM01000003">
    <property type="protein sequence ID" value="GAW95114.1"/>
    <property type="molecule type" value="Genomic_DNA"/>
</dbReference>
<evidence type="ECO:0000256" key="4">
    <source>
        <dbReference type="ARBA" id="ARBA00022692"/>
    </source>
</evidence>
<keyword evidence="9" id="KW-1185">Reference proteome</keyword>
<sequence length="228" mass="25222">MNTAKSNGLSLCPKCHKLNSLQAEPQQCSRCHGMFYQRKRNSLQYTLAWNVAALLAFIPANLYPIMIVYQFGIPSEANILSGIGEFIDLGLYPIAIIIFTASIIVPLIKIIGLFVLVYKAHTGIRLKPNRHSKIYHILEFLGPWSMLDVFVVALMVTVVELGFITSVAAGPAINYFTITVIFTMFAANSFDPRLLWDKAADKNTAKQAHLPSANLPDTLPATLPEEKG</sequence>
<dbReference type="RefSeq" id="WP_057179344.1">
    <property type="nucleotide sequence ID" value="NZ_BDQM01000003.1"/>
</dbReference>
<evidence type="ECO:0000313" key="8">
    <source>
        <dbReference type="EMBL" id="GAW95114.1"/>
    </source>
</evidence>
<evidence type="ECO:0000256" key="2">
    <source>
        <dbReference type="ARBA" id="ARBA00022475"/>
    </source>
</evidence>